<keyword evidence="3 6" id="KW-1133">Transmembrane helix</keyword>
<feature type="transmembrane region" description="Helical" evidence="6">
    <location>
        <begin position="1102"/>
        <end position="1122"/>
    </location>
</feature>
<feature type="region of interest" description="Disordered" evidence="5">
    <location>
        <begin position="649"/>
        <end position="696"/>
    </location>
</feature>
<feature type="transmembrane region" description="Helical" evidence="6">
    <location>
        <begin position="793"/>
        <end position="811"/>
    </location>
</feature>
<evidence type="ECO:0000313" key="9">
    <source>
        <dbReference type="WBParaSite" id="maker-uti_cns_0003578-snap-gene-0.4-mRNA-1"/>
    </source>
</evidence>
<name>A0A1I8GYU9_9PLAT</name>
<accession>A0A1I8GYU9</accession>
<dbReference type="PROSITE" id="PS50850">
    <property type="entry name" value="MFS"/>
    <property type="match status" value="1"/>
</dbReference>
<feature type="transmembrane region" description="Helical" evidence="6">
    <location>
        <begin position="755"/>
        <end position="773"/>
    </location>
</feature>
<feature type="transmembrane region" description="Helical" evidence="6">
    <location>
        <begin position="515"/>
        <end position="536"/>
    </location>
</feature>
<evidence type="ECO:0000313" key="8">
    <source>
        <dbReference type="Proteomes" id="UP000095280"/>
    </source>
</evidence>
<protein>
    <submittedName>
        <fullName evidence="9">MFS domain-containing protein</fullName>
    </submittedName>
</protein>
<evidence type="ECO:0000259" key="7">
    <source>
        <dbReference type="PROSITE" id="PS50850"/>
    </source>
</evidence>
<evidence type="ECO:0000256" key="3">
    <source>
        <dbReference type="ARBA" id="ARBA00022989"/>
    </source>
</evidence>
<evidence type="ECO:0000256" key="6">
    <source>
        <dbReference type="SAM" id="Phobius"/>
    </source>
</evidence>
<feature type="transmembrane region" description="Helical" evidence="6">
    <location>
        <begin position="1003"/>
        <end position="1021"/>
    </location>
</feature>
<dbReference type="Proteomes" id="UP000095280">
    <property type="component" value="Unplaced"/>
</dbReference>
<feature type="transmembrane region" description="Helical" evidence="6">
    <location>
        <begin position="491"/>
        <end position="509"/>
    </location>
</feature>
<evidence type="ECO:0000256" key="2">
    <source>
        <dbReference type="ARBA" id="ARBA00022692"/>
    </source>
</evidence>
<dbReference type="PANTHER" id="PTHR24064">
    <property type="entry name" value="SOLUTE CARRIER FAMILY 22 MEMBER"/>
    <property type="match status" value="1"/>
</dbReference>
<dbReference type="GO" id="GO:0022857">
    <property type="term" value="F:transmembrane transporter activity"/>
    <property type="evidence" value="ECO:0007669"/>
    <property type="project" value="InterPro"/>
</dbReference>
<evidence type="ECO:0000256" key="5">
    <source>
        <dbReference type="SAM" id="MobiDB-lite"/>
    </source>
</evidence>
<dbReference type="InterPro" id="IPR005828">
    <property type="entry name" value="MFS_sugar_transport-like"/>
</dbReference>
<dbReference type="WBParaSite" id="maker-uti_cns_0003578-snap-gene-0.4-mRNA-1">
    <property type="protein sequence ID" value="maker-uti_cns_0003578-snap-gene-0.4-mRNA-1"/>
    <property type="gene ID" value="maker-uti_cns_0003578-snap-gene-0.4"/>
</dbReference>
<keyword evidence="8" id="KW-1185">Reference proteome</keyword>
<sequence>MLSQLVPSRPVAGHVQRRVASQVLPVDVAATQCQPIGEGDRQTDVAVASIRQSTKLQHQQVQIGVLPTTTTTWPSASRLSARDFQEFCSLRAGAVLAVDRLHVAHLAGVHHVSHDHQTALRLAQASARPPEIGVKVQLVLPSAQVVSVARRTQRARLESRLLLHKHPASPGAAAVPHRLAALVEHEQLARTVSQAERLTARVAAAHRGTEIFRPIEPPGVSMKSFLMHRNDQLSRHFSDLPCSERLRYFISGRLWSSWRNAFGEIVQFCMGWSGMPRMTEPVKQAVGEIKDQLDGADEDDDEEGNDLDKVEQHQLKRTAGSMESLMSGGSLEPTFDEYMNVVGRRHKYQAAFMVTIALAVAFPSMQIHSVNFTMLRRPFVCATGFGSNNSSAAASIDWASVSNLSSCQIPGPTSAPEATQNGSVPSAAGIPCQRFLFNSSDPMSKTVTESFGLVCGWEPIATVVKVMFMLGFLFGSTSYGILSDRWGRRNAYLLACVNLAVGGVIAAFVKEVAAYAVFRFVTGFAASGLLTVCFAWHTEMQHSRHRFLFTMLMKQGWSAGIFLLTGAAYVTQHWRYLELVISAPALLLLLAHFYVVESPRWLMQVGRACDATAALHKMAAVNGRTNRLDSLLADRERRNAMHLYIRDSHQRIKQQQQQQHQQLQHQQHTRKPRKPSGQQSSEGEDTDCTSETRRDSKNLSVLQENGLQSLQSLHPHQLRDKNTPAQLATQHSCQKPVAATAPLAHLLSRQVIRSVAFAVWSVFAMVSFGYYGLSLGWSDFGVVAGGNNGGSSPFVAMALGGCAEVAARVLGTVCGLRLGRVRLLAGSMGVGGAALLLTAALRHNQLLPVEAAIALALTGRFGLLLAFELIWLYASEVFPTPARNSAVGVGSTAARVGGVLAPELTLLSKLWPQLPLVTCGVVSLIGCLLSAAVLPETRNCPAPDTLDEAEKQMLEGRGRGCIRDCGVCRNTPAQLATQHSCQKPVAATAPLAHLLSRQVIRSVAFAVWSVFAMVSFGYYGLSLGWSDFGVVAGGNNGGSSQARGYVAQLQSGWRFRHDVGGLFERTRGLFLAFGSDYLGVYRRKIGNLTLALASRFASASAAMARCIWVGSLTSLLSTLRIVSTQGIMKNRPGPFGLPETIRPNRKITARSYSATI</sequence>
<feature type="transmembrane region" description="Helical" evidence="6">
    <location>
        <begin position="576"/>
        <end position="596"/>
    </location>
</feature>
<feature type="transmembrane region" description="Helical" evidence="6">
    <location>
        <begin position="853"/>
        <end position="874"/>
    </location>
</feature>
<dbReference type="Pfam" id="PF00083">
    <property type="entry name" value="Sugar_tr"/>
    <property type="match status" value="1"/>
</dbReference>
<keyword evidence="2 6" id="KW-0812">Transmembrane</keyword>
<proteinExistence type="predicted"/>
<dbReference type="InterPro" id="IPR020846">
    <property type="entry name" value="MFS_dom"/>
</dbReference>
<keyword evidence="4 6" id="KW-0472">Membrane</keyword>
<feature type="transmembrane region" description="Helical" evidence="6">
    <location>
        <begin position="548"/>
        <end position="570"/>
    </location>
</feature>
<dbReference type="InterPro" id="IPR036259">
    <property type="entry name" value="MFS_trans_sf"/>
</dbReference>
<dbReference type="Gene3D" id="1.20.1250.20">
    <property type="entry name" value="MFS general substrate transporter like domains"/>
    <property type="match status" value="1"/>
</dbReference>
<dbReference type="AlphaFoldDB" id="A0A1I8GYU9"/>
<organism evidence="8 9">
    <name type="scientific">Macrostomum lignano</name>
    <dbReference type="NCBI Taxonomy" id="282301"/>
    <lineage>
        <taxon>Eukaryota</taxon>
        <taxon>Metazoa</taxon>
        <taxon>Spiralia</taxon>
        <taxon>Lophotrochozoa</taxon>
        <taxon>Platyhelminthes</taxon>
        <taxon>Rhabditophora</taxon>
        <taxon>Macrostomorpha</taxon>
        <taxon>Macrostomida</taxon>
        <taxon>Macrostomidae</taxon>
        <taxon>Macrostomum</taxon>
    </lineage>
</organism>
<dbReference type="GO" id="GO:0016020">
    <property type="term" value="C:membrane"/>
    <property type="evidence" value="ECO:0007669"/>
    <property type="project" value="UniProtKB-SubCell"/>
</dbReference>
<feature type="transmembrane region" description="Helical" evidence="6">
    <location>
        <begin position="460"/>
        <end position="482"/>
    </location>
</feature>
<comment type="subcellular location">
    <subcellularLocation>
        <location evidence="1">Membrane</location>
        <topology evidence="1">Multi-pass membrane protein</topology>
    </subcellularLocation>
</comment>
<feature type="transmembrane region" description="Helical" evidence="6">
    <location>
        <begin position="823"/>
        <end position="841"/>
    </location>
</feature>
<evidence type="ECO:0000256" key="1">
    <source>
        <dbReference type="ARBA" id="ARBA00004141"/>
    </source>
</evidence>
<dbReference type="SUPFAM" id="SSF103473">
    <property type="entry name" value="MFS general substrate transporter"/>
    <property type="match status" value="1"/>
</dbReference>
<feature type="domain" description="Major facilitator superfamily (MFS) profile" evidence="7">
    <location>
        <begin position="357"/>
        <end position="938"/>
    </location>
</feature>
<feature type="compositionally biased region" description="Low complexity" evidence="5">
    <location>
        <begin position="654"/>
        <end position="666"/>
    </location>
</feature>
<evidence type="ECO:0000256" key="4">
    <source>
        <dbReference type="ARBA" id="ARBA00023136"/>
    </source>
</evidence>
<reference evidence="9" key="1">
    <citation type="submission" date="2016-11" db="UniProtKB">
        <authorList>
            <consortium name="WormBaseParasite"/>
        </authorList>
    </citation>
    <scope>IDENTIFICATION</scope>
</reference>